<organism evidence="1 2">
    <name type="scientific">Paraglaciecola arctica BSs20135</name>
    <dbReference type="NCBI Taxonomy" id="493475"/>
    <lineage>
        <taxon>Bacteria</taxon>
        <taxon>Pseudomonadati</taxon>
        <taxon>Pseudomonadota</taxon>
        <taxon>Gammaproteobacteria</taxon>
        <taxon>Alteromonadales</taxon>
        <taxon>Alteromonadaceae</taxon>
        <taxon>Paraglaciecola</taxon>
    </lineage>
</organism>
<evidence type="ECO:0000313" key="1">
    <source>
        <dbReference type="EMBL" id="GAC21281.1"/>
    </source>
</evidence>
<proteinExistence type="predicted"/>
<dbReference type="EMBL" id="BAEO01000062">
    <property type="protein sequence ID" value="GAC21281.1"/>
    <property type="molecule type" value="Genomic_DNA"/>
</dbReference>
<sequence length="174" mass="20132">MIKQLILVLGLCILWNCSAYSQVERSVQLVKAKTINRNLALQFPIDKSFQGSKATFSDAKILIDTLDQSIKLQMTVSAQDDQQHFVATLVFIGDMKYHDFSESYIFDNLKLDRFKVEKDSYTDSQHIAKSIKQSLINDFDELVLFNLAEINSLSFRRPADEIEISKEQLRFIWN</sequence>
<dbReference type="STRING" id="493475.GARC_4339"/>
<protein>
    <submittedName>
        <fullName evidence="1">Uncharacterized protein</fullName>
    </submittedName>
</protein>
<gene>
    <name evidence="1" type="ORF">GARC_4339</name>
</gene>
<comment type="caution">
    <text evidence="1">The sequence shown here is derived from an EMBL/GenBank/DDBJ whole genome shotgun (WGS) entry which is preliminary data.</text>
</comment>
<evidence type="ECO:0000313" key="2">
    <source>
        <dbReference type="Proteomes" id="UP000006327"/>
    </source>
</evidence>
<dbReference type="AlphaFoldDB" id="K6YBG2"/>
<reference evidence="1 2" key="1">
    <citation type="journal article" date="2017" name="Antonie Van Leeuwenhoek">
        <title>Rhizobium rhizosphaerae sp. nov., a novel species isolated from rice rhizosphere.</title>
        <authorList>
            <person name="Zhao J.J."/>
            <person name="Zhang J."/>
            <person name="Zhang R.J."/>
            <person name="Zhang C.W."/>
            <person name="Yin H.Q."/>
            <person name="Zhang X.X."/>
        </authorList>
    </citation>
    <scope>NUCLEOTIDE SEQUENCE [LARGE SCALE GENOMIC DNA]</scope>
    <source>
        <strain evidence="1 2">BSs20135</strain>
    </source>
</reference>
<keyword evidence="2" id="KW-1185">Reference proteome</keyword>
<accession>K6YBG2</accession>
<name>K6YBG2_9ALTE</name>
<dbReference type="Proteomes" id="UP000006327">
    <property type="component" value="Unassembled WGS sequence"/>
</dbReference>
<dbReference type="Gene3D" id="3.15.10.40">
    <property type="entry name" value="Uncharacterised protein PF07273, DUF1439"/>
    <property type="match status" value="1"/>
</dbReference>